<dbReference type="PANTHER" id="PTHR11668">
    <property type="entry name" value="SERINE/THREONINE PROTEIN PHOSPHATASE"/>
    <property type="match status" value="1"/>
</dbReference>
<evidence type="ECO:0000259" key="9">
    <source>
        <dbReference type="PROSITE" id="PS00125"/>
    </source>
</evidence>
<dbReference type="GO" id="GO:0004722">
    <property type="term" value="F:protein serine/threonine phosphatase activity"/>
    <property type="evidence" value="ECO:0007669"/>
    <property type="project" value="UniProtKB-EC"/>
</dbReference>
<evidence type="ECO:0000256" key="8">
    <source>
        <dbReference type="RuleBase" id="RU004273"/>
    </source>
</evidence>
<comment type="cofactor">
    <cofactor evidence="1">
        <name>Mn(2+)</name>
        <dbReference type="ChEBI" id="CHEBI:29035"/>
    </cofactor>
</comment>
<reference evidence="10 11" key="1">
    <citation type="submission" date="2024-08" db="EMBL/GenBank/DDBJ databases">
        <title>Gnathostoma spinigerum genome.</title>
        <authorList>
            <person name="Gonzalez-Bertolin B."/>
            <person name="Monzon S."/>
            <person name="Zaballos A."/>
            <person name="Jimenez P."/>
            <person name="Dekumyoy P."/>
            <person name="Varona S."/>
            <person name="Cuesta I."/>
            <person name="Sumanam S."/>
            <person name="Adisakwattana P."/>
            <person name="Gasser R.B."/>
            <person name="Hernandez-Gonzalez A."/>
            <person name="Young N.D."/>
            <person name="Perteguer M.J."/>
        </authorList>
    </citation>
    <scope>NUCLEOTIDE SEQUENCE [LARGE SCALE GENOMIC DNA]</scope>
    <source>
        <strain evidence="10">AL3</strain>
        <tissue evidence="10">Liver</tissue>
    </source>
</reference>
<evidence type="ECO:0000256" key="1">
    <source>
        <dbReference type="ARBA" id="ARBA00001936"/>
    </source>
</evidence>
<keyword evidence="3 8" id="KW-0378">Hydrolase</keyword>
<dbReference type="SUPFAM" id="SSF56300">
    <property type="entry name" value="Metallo-dependent phosphatases"/>
    <property type="match status" value="1"/>
</dbReference>
<dbReference type="SMART" id="SM00156">
    <property type="entry name" value="PP2Ac"/>
    <property type="match status" value="1"/>
</dbReference>
<feature type="domain" description="Serine/threonine specific protein phosphatases" evidence="9">
    <location>
        <begin position="128"/>
        <end position="133"/>
    </location>
</feature>
<dbReference type="EMBL" id="JBGFUD010004400">
    <property type="protein sequence ID" value="MFH4979603.1"/>
    <property type="molecule type" value="Genomic_DNA"/>
</dbReference>
<comment type="catalytic activity">
    <reaction evidence="7 8">
        <text>O-phospho-L-threonyl-[protein] + H2O = L-threonyl-[protein] + phosphate</text>
        <dbReference type="Rhea" id="RHEA:47004"/>
        <dbReference type="Rhea" id="RHEA-COMP:11060"/>
        <dbReference type="Rhea" id="RHEA-COMP:11605"/>
        <dbReference type="ChEBI" id="CHEBI:15377"/>
        <dbReference type="ChEBI" id="CHEBI:30013"/>
        <dbReference type="ChEBI" id="CHEBI:43474"/>
        <dbReference type="ChEBI" id="CHEBI:61977"/>
        <dbReference type="EC" id="3.1.3.16"/>
    </reaction>
</comment>
<dbReference type="InterPro" id="IPR050341">
    <property type="entry name" value="PP1_catalytic_subunit"/>
</dbReference>
<dbReference type="GO" id="GO:0046872">
    <property type="term" value="F:metal ion binding"/>
    <property type="evidence" value="ECO:0007669"/>
    <property type="project" value="UniProtKB-KW"/>
</dbReference>
<protein>
    <recommendedName>
        <fullName evidence="8">Serine/threonine-protein phosphatase</fullName>
        <ecNumber evidence="8">3.1.3.16</ecNumber>
    </recommendedName>
</protein>
<evidence type="ECO:0000256" key="6">
    <source>
        <dbReference type="ARBA" id="ARBA00047761"/>
    </source>
</evidence>
<keyword evidence="4" id="KW-0904">Protein phosphatase</keyword>
<dbReference type="Gene3D" id="3.60.21.10">
    <property type="match status" value="1"/>
</dbReference>
<name>A0ABD6ERI2_9BILA</name>
<accession>A0ABD6ERI2</accession>
<organism evidence="10 11">
    <name type="scientific">Gnathostoma spinigerum</name>
    <dbReference type="NCBI Taxonomy" id="75299"/>
    <lineage>
        <taxon>Eukaryota</taxon>
        <taxon>Metazoa</taxon>
        <taxon>Ecdysozoa</taxon>
        <taxon>Nematoda</taxon>
        <taxon>Chromadorea</taxon>
        <taxon>Rhabditida</taxon>
        <taxon>Spirurina</taxon>
        <taxon>Gnathostomatomorpha</taxon>
        <taxon>Gnathostomatoidea</taxon>
        <taxon>Gnathostomatidae</taxon>
        <taxon>Gnathostoma</taxon>
    </lineage>
</organism>
<comment type="similarity">
    <text evidence="8">Belongs to the PPP phosphatase family.</text>
</comment>
<dbReference type="InterPro" id="IPR031675">
    <property type="entry name" value="STPPase_N"/>
</dbReference>
<dbReference type="InterPro" id="IPR006186">
    <property type="entry name" value="Ser/Thr-sp_prot-phosphatase"/>
</dbReference>
<sequence length="187" mass="21810">MVSRNSNHCSEKSDKFDIDFVIRKLLAVRCWQKSVDLNECTLKKVCTVVRSIFLEQPMLLELRTPIKIAGDIHGQYSDLQRLFKLGGYPPDANYLFLGDYVDRGPKSIETIALLFAYKIKYKDNFFLLRGNHEVAGLNRIYGFYDEYGQNSMHFVTSKKSMDIMRRVNRKTIRSYVNLGVYELHMCT</sequence>
<comment type="caution">
    <text evidence="10">The sequence shown here is derived from an EMBL/GenBank/DDBJ whole genome shotgun (WGS) entry which is preliminary data.</text>
</comment>
<comment type="catalytic activity">
    <reaction evidence="6">
        <text>O-phospho-L-seryl-[protein] + H2O = L-seryl-[protein] + phosphate</text>
        <dbReference type="Rhea" id="RHEA:20629"/>
        <dbReference type="Rhea" id="RHEA-COMP:9863"/>
        <dbReference type="Rhea" id="RHEA-COMP:11604"/>
        <dbReference type="ChEBI" id="CHEBI:15377"/>
        <dbReference type="ChEBI" id="CHEBI:29999"/>
        <dbReference type="ChEBI" id="CHEBI:43474"/>
        <dbReference type="ChEBI" id="CHEBI:83421"/>
        <dbReference type="EC" id="3.1.3.16"/>
    </reaction>
</comment>
<dbReference type="Pfam" id="PF16891">
    <property type="entry name" value="STPPase_N"/>
    <property type="match status" value="1"/>
</dbReference>
<evidence type="ECO:0000256" key="2">
    <source>
        <dbReference type="ARBA" id="ARBA00022723"/>
    </source>
</evidence>
<evidence type="ECO:0000256" key="4">
    <source>
        <dbReference type="ARBA" id="ARBA00022912"/>
    </source>
</evidence>
<evidence type="ECO:0000313" key="10">
    <source>
        <dbReference type="EMBL" id="MFH4979603.1"/>
    </source>
</evidence>
<dbReference type="Proteomes" id="UP001608902">
    <property type="component" value="Unassembled WGS sequence"/>
</dbReference>
<dbReference type="InterPro" id="IPR029052">
    <property type="entry name" value="Metallo-depent_PP-like"/>
</dbReference>
<evidence type="ECO:0000256" key="3">
    <source>
        <dbReference type="ARBA" id="ARBA00022801"/>
    </source>
</evidence>
<dbReference type="InterPro" id="IPR004843">
    <property type="entry name" value="Calcineurin-like_PHP"/>
</dbReference>
<dbReference type="Pfam" id="PF00149">
    <property type="entry name" value="Metallophos"/>
    <property type="match status" value="1"/>
</dbReference>
<evidence type="ECO:0000256" key="5">
    <source>
        <dbReference type="ARBA" id="ARBA00023211"/>
    </source>
</evidence>
<evidence type="ECO:0000313" key="11">
    <source>
        <dbReference type="Proteomes" id="UP001608902"/>
    </source>
</evidence>
<keyword evidence="11" id="KW-1185">Reference proteome</keyword>
<dbReference type="PROSITE" id="PS00125">
    <property type="entry name" value="SER_THR_PHOSPHATASE"/>
    <property type="match status" value="1"/>
</dbReference>
<keyword evidence="5" id="KW-0464">Manganese</keyword>
<proteinExistence type="inferred from homology"/>
<dbReference type="EC" id="3.1.3.16" evidence="8"/>
<evidence type="ECO:0000256" key="7">
    <source>
        <dbReference type="ARBA" id="ARBA00048336"/>
    </source>
</evidence>
<gene>
    <name evidence="10" type="ORF">AB6A40_006312</name>
</gene>
<dbReference type="PRINTS" id="PR00114">
    <property type="entry name" value="STPHPHTASE"/>
</dbReference>
<keyword evidence="2" id="KW-0479">Metal-binding</keyword>
<dbReference type="PANTHER" id="PTHR11668:SF300">
    <property type="entry name" value="SERINE_THREONINE-PROTEIN PHOSPHATASE"/>
    <property type="match status" value="1"/>
</dbReference>
<dbReference type="AlphaFoldDB" id="A0ABD6ERI2"/>